<organism evidence="1 2">
    <name type="scientific">Cuscuta campestris</name>
    <dbReference type="NCBI Taxonomy" id="132261"/>
    <lineage>
        <taxon>Eukaryota</taxon>
        <taxon>Viridiplantae</taxon>
        <taxon>Streptophyta</taxon>
        <taxon>Embryophyta</taxon>
        <taxon>Tracheophyta</taxon>
        <taxon>Spermatophyta</taxon>
        <taxon>Magnoliopsida</taxon>
        <taxon>eudicotyledons</taxon>
        <taxon>Gunneridae</taxon>
        <taxon>Pentapetalae</taxon>
        <taxon>asterids</taxon>
        <taxon>lamiids</taxon>
        <taxon>Solanales</taxon>
        <taxon>Convolvulaceae</taxon>
        <taxon>Cuscuteae</taxon>
        <taxon>Cuscuta</taxon>
        <taxon>Cuscuta subgen. Grammica</taxon>
        <taxon>Cuscuta sect. Cleistogrammica</taxon>
    </lineage>
</organism>
<accession>A0A484KA59</accession>
<dbReference type="AlphaFoldDB" id="A0A484KA59"/>
<dbReference type="Proteomes" id="UP000595140">
    <property type="component" value="Unassembled WGS sequence"/>
</dbReference>
<gene>
    <name evidence="1" type="ORF">CCAM_LOCUS4637</name>
</gene>
<reference evidence="1 2" key="1">
    <citation type="submission" date="2018-04" db="EMBL/GenBank/DDBJ databases">
        <authorList>
            <person name="Vogel A."/>
        </authorList>
    </citation>
    <scope>NUCLEOTIDE SEQUENCE [LARGE SCALE GENOMIC DNA]</scope>
</reference>
<proteinExistence type="predicted"/>
<sequence>MNSIFSFLCSYVCVRGRHSFCSNFSVLFCHRSIDKILQSKLILRYTPDYYQLDAFPFVRLICKDCVSNGFRV</sequence>
<dbReference type="EMBL" id="OOIL02000242">
    <property type="protein sequence ID" value="VFQ62861.1"/>
    <property type="molecule type" value="Genomic_DNA"/>
</dbReference>
<protein>
    <submittedName>
        <fullName evidence="1">Uncharacterized protein</fullName>
    </submittedName>
</protein>
<evidence type="ECO:0000313" key="2">
    <source>
        <dbReference type="Proteomes" id="UP000595140"/>
    </source>
</evidence>
<name>A0A484KA59_9ASTE</name>
<keyword evidence="2" id="KW-1185">Reference proteome</keyword>
<evidence type="ECO:0000313" key="1">
    <source>
        <dbReference type="EMBL" id="VFQ62861.1"/>
    </source>
</evidence>